<evidence type="ECO:0000313" key="2">
    <source>
        <dbReference type="Proteomes" id="UP001055057"/>
    </source>
</evidence>
<comment type="caution">
    <text evidence="1">The sequence shown here is derived from an EMBL/GenBank/DDBJ whole genome shotgun (WGS) entry which is preliminary data.</text>
</comment>
<reference evidence="1" key="1">
    <citation type="journal article" date="2021" name="Front. Microbiol.">
        <title>Comprehensive Comparative Genomics and Phenotyping of Methylobacterium Species.</title>
        <authorList>
            <person name="Alessa O."/>
            <person name="Ogura Y."/>
            <person name="Fujitani Y."/>
            <person name="Takami H."/>
            <person name="Hayashi T."/>
            <person name="Sahin N."/>
            <person name="Tani A."/>
        </authorList>
    </citation>
    <scope>NUCLEOTIDE SEQUENCE</scope>
    <source>
        <strain evidence="1">DSM 23632</strain>
    </source>
</reference>
<dbReference type="InterPro" id="IPR007460">
    <property type="entry name" value="BrnT_toxin"/>
</dbReference>
<dbReference type="Pfam" id="PF04365">
    <property type="entry name" value="BrnT_toxin"/>
    <property type="match status" value="1"/>
</dbReference>
<dbReference type="Proteomes" id="UP001055057">
    <property type="component" value="Unassembled WGS sequence"/>
</dbReference>
<dbReference type="InterPro" id="IPR038573">
    <property type="entry name" value="BrnT_sf"/>
</dbReference>
<dbReference type="RefSeq" id="WP_238181414.1">
    <property type="nucleotide sequence ID" value="NZ_BPRB01000053.1"/>
</dbReference>
<sequence>MDFDWHDEKSEACRRDPSRGFGFDYAARIFASPVIERVDDRRDYGELRIQAIGEVDGLLYFVCYTDRVIDGSDVRWIISARRAHEKERRRWLGGP</sequence>
<dbReference type="EMBL" id="BPRB01000053">
    <property type="protein sequence ID" value="GJE58814.1"/>
    <property type="molecule type" value="Genomic_DNA"/>
</dbReference>
<protein>
    <recommendedName>
        <fullName evidence="3">BrnT family toxin</fullName>
    </recommendedName>
</protein>
<evidence type="ECO:0000313" key="1">
    <source>
        <dbReference type="EMBL" id="GJE58814.1"/>
    </source>
</evidence>
<proteinExistence type="predicted"/>
<reference evidence="1" key="2">
    <citation type="submission" date="2021-08" db="EMBL/GenBank/DDBJ databases">
        <authorList>
            <person name="Tani A."/>
            <person name="Ola A."/>
            <person name="Ogura Y."/>
            <person name="Katsura K."/>
            <person name="Hayashi T."/>
        </authorList>
    </citation>
    <scope>NUCLEOTIDE SEQUENCE</scope>
    <source>
        <strain evidence="1">DSM 23632</strain>
    </source>
</reference>
<name>A0ABQ4TU25_9HYPH</name>
<evidence type="ECO:0008006" key="3">
    <source>
        <dbReference type="Google" id="ProtNLM"/>
    </source>
</evidence>
<dbReference type="Gene3D" id="3.10.450.530">
    <property type="entry name" value="Ribonuclease toxin, BrnT, of type II toxin-antitoxin system"/>
    <property type="match status" value="1"/>
</dbReference>
<organism evidence="1 2">
    <name type="scientific">Methylobacterium trifolii</name>
    <dbReference type="NCBI Taxonomy" id="1003092"/>
    <lineage>
        <taxon>Bacteria</taxon>
        <taxon>Pseudomonadati</taxon>
        <taxon>Pseudomonadota</taxon>
        <taxon>Alphaproteobacteria</taxon>
        <taxon>Hyphomicrobiales</taxon>
        <taxon>Methylobacteriaceae</taxon>
        <taxon>Methylobacterium</taxon>
    </lineage>
</organism>
<gene>
    <name evidence="1" type="ORF">MPOCJGCO_0898</name>
</gene>
<accession>A0ABQ4TU25</accession>
<keyword evidence="2" id="KW-1185">Reference proteome</keyword>